<keyword evidence="2" id="KW-1185">Reference proteome</keyword>
<evidence type="ECO:0000313" key="1">
    <source>
        <dbReference type="EMBL" id="PON87347.1"/>
    </source>
</evidence>
<name>A0A2P5EP70_TREOI</name>
<protein>
    <submittedName>
        <fullName evidence="1">Uncharacterized protein</fullName>
    </submittedName>
</protein>
<dbReference type="Proteomes" id="UP000237000">
    <property type="component" value="Unassembled WGS sequence"/>
</dbReference>
<dbReference type="AlphaFoldDB" id="A0A2P5EP70"/>
<accession>A0A2P5EP70</accession>
<sequence>MDRPTKLDYIDIFTKDACGQLLCANAMRMEGYFSSLTTEWLAIDEGLIFTIDCRFQVQLVESDSKDTVAMICSTSGLSLSE</sequence>
<proteinExistence type="predicted"/>
<reference evidence="2" key="1">
    <citation type="submission" date="2016-06" db="EMBL/GenBank/DDBJ databases">
        <title>Parallel loss of symbiosis genes in relatives of nitrogen-fixing non-legume Parasponia.</title>
        <authorList>
            <person name="Van Velzen R."/>
            <person name="Holmer R."/>
            <person name="Bu F."/>
            <person name="Rutten L."/>
            <person name="Van Zeijl A."/>
            <person name="Liu W."/>
            <person name="Santuari L."/>
            <person name="Cao Q."/>
            <person name="Sharma T."/>
            <person name="Shen D."/>
            <person name="Roswanjaya Y."/>
            <person name="Wardhani T."/>
            <person name="Kalhor M.S."/>
            <person name="Jansen J."/>
            <person name="Van den Hoogen J."/>
            <person name="Gungor B."/>
            <person name="Hartog M."/>
            <person name="Hontelez J."/>
            <person name="Verver J."/>
            <person name="Yang W.-C."/>
            <person name="Schijlen E."/>
            <person name="Repin R."/>
            <person name="Schilthuizen M."/>
            <person name="Schranz E."/>
            <person name="Heidstra R."/>
            <person name="Miyata K."/>
            <person name="Fedorova E."/>
            <person name="Kohlen W."/>
            <person name="Bisseling T."/>
            <person name="Smit S."/>
            <person name="Geurts R."/>
        </authorList>
    </citation>
    <scope>NUCLEOTIDE SEQUENCE [LARGE SCALE GENOMIC DNA]</scope>
    <source>
        <strain evidence="2">cv. RG33-2</strain>
    </source>
</reference>
<dbReference type="InParanoid" id="A0A2P5EP70"/>
<gene>
    <name evidence="1" type="ORF">TorRG33x02_168390</name>
</gene>
<comment type="caution">
    <text evidence="1">The sequence shown here is derived from an EMBL/GenBank/DDBJ whole genome shotgun (WGS) entry which is preliminary data.</text>
</comment>
<organism evidence="1 2">
    <name type="scientific">Trema orientale</name>
    <name type="common">Charcoal tree</name>
    <name type="synonym">Celtis orientalis</name>
    <dbReference type="NCBI Taxonomy" id="63057"/>
    <lineage>
        <taxon>Eukaryota</taxon>
        <taxon>Viridiplantae</taxon>
        <taxon>Streptophyta</taxon>
        <taxon>Embryophyta</taxon>
        <taxon>Tracheophyta</taxon>
        <taxon>Spermatophyta</taxon>
        <taxon>Magnoliopsida</taxon>
        <taxon>eudicotyledons</taxon>
        <taxon>Gunneridae</taxon>
        <taxon>Pentapetalae</taxon>
        <taxon>rosids</taxon>
        <taxon>fabids</taxon>
        <taxon>Rosales</taxon>
        <taxon>Cannabaceae</taxon>
        <taxon>Trema</taxon>
    </lineage>
</organism>
<evidence type="ECO:0000313" key="2">
    <source>
        <dbReference type="Proteomes" id="UP000237000"/>
    </source>
</evidence>
<dbReference type="OrthoDB" id="10366824at2759"/>
<dbReference type="EMBL" id="JXTC01000118">
    <property type="protein sequence ID" value="PON87347.1"/>
    <property type="molecule type" value="Genomic_DNA"/>
</dbReference>